<reference evidence="4 5" key="1">
    <citation type="submission" date="2015-09" db="EMBL/GenBank/DDBJ databases">
        <title>Draft genome sequence of Kouleothrix aurantiaca JCM 19913.</title>
        <authorList>
            <person name="Hemp J."/>
        </authorList>
    </citation>
    <scope>NUCLEOTIDE SEQUENCE [LARGE SCALE GENOMIC DNA]</scope>
    <source>
        <strain evidence="4 5">COM-B</strain>
    </source>
</reference>
<dbReference type="Gene3D" id="3.10.20.30">
    <property type="match status" value="1"/>
</dbReference>
<dbReference type="PROSITE" id="PS51880">
    <property type="entry name" value="TGS"/>
    <property type="match status" value="1"/>
</dbReference>
<feature type="non-terminal residue" evidence="4">
    <location>
        <position position="1"/>
    </location>
</feature>
<evidence type="ECO:0000313" key="4">
    <source>
        <dbReference type="EMBL" id="KPV49652.1"/>
    </source>
</evidence>
<dbReference type="InterPro" id="IPR013029">
    <property type="entry name" value="YchF_C"/>
</dbReference>
<keyword evidence="5" id="KW-1185">Reference proteome</keyword>
<dbReference type="InterPro" id="IPR027417">
    <property type="entry name" value="P-loop_NTPase"/>
</dbReference>
<keyword evidence="2" id="KW-0067">ATP-binding</keyword>
<dbReference type="PANTHER" id="PTHR23305:SF18">
    <property type="entry name" value="OBG-TYPE G DOMAIN-CONTAINING PROTEIN"/>
    <property type="match status" value="1"/>
</dbReference>
<protein>
    <submittedName>
        <fullName evidence="4">GTP-binding protein</fullName>
    </submittedName>
</protein>
<dbReference type="PATRIC" id="fig|186479.3.peg.3148"/>
<evidence type="ECO:0000256" key="1">
    <source>
        <dbReference type="ARBA" id="ARBA00022741"/>
    </source>
</evidence>
<dbReference type="InterPro" id="IPR012675">
    <property type="entry name" value="Beta-grasp_dom_sf"/>
</dbReference>
<dbReference type="InterPro" id="IPR004095">
    <property type="entry name" value="TGS"/>
</dbReference>
<feature type="domain" description="TGS" evidence="3">
    <location>
        <begin position="87"/>
        <end position="170"/>
    </location>
</feature>
<dbReference type="InterPro" id="IPR012676">
    <property type="entry name" value="TGS-like"/>
</dbReference>
<dbReference type="FunFam" id="3.10.20.30:FF:000001">
    <property type="entry name" value="Ribosome-binding ATPase YchF"/>
    <property type="match status" value="1"/>
</dbReference>
<proteinExistence type="predicted"/>
<evidence type="ECO:0000259" key="3">
    <source>
        <dbReference type="PROSITE" id="PS51880"/>
    </source>
</evidence>
<evidence type="ECO:0000256" key="2">
    <source>
        <dbReference type="ARBA" id="ARBA00022840"/>
    </source>
</evidence>
<dbReference type="Proteomes" id="UP000050509">
    <property type="component" value="Unassembled WGS sequence"/>
</dbReference>
<dbReference type="SUPFAM" id="SSF81271">
    <property type="entry name" value="TGS-like"/>
    <property type="match status" value="1"/>
</dbReference>
<gene>
    <name evidence="4" type="ORF">SE17_31400</name>
</gene>
<organism evidence="4 5">
    <name type="scientific">Kouleothrix aurantiaca</name>
    <dbReference type="NCBI Taxonomy" id="186479"/>
    <lineage>
        <taxon>Bacteria</taxon>
        <taxon>Bacillati</taxon>
        <taxon>Chloroflexota</taxon>
        <taxon>Chloroflexia</taxon>
        <taxon>Chloroflexales</taxon>
        <taxon>Roseiflexineae</taxon>
        <taxon>Roseiflexaceae</taxon>
        <taxon>Kouleothrix</taxon>
    </lineage>
</organism>
<dbReference type="CDD" id="cd04867">
    <property type="entry name" value="TGS_YchF_OLA1"/>
    <property type="match status" value="1"/>
</dbReference>
<dbReference type="AlphaFoldDB" id="A0A0P9CVH3"/>
<sequence length="172" mass="18905">EAQVLRGYQFLTAKPMLLVVNMGESQIKNPPSFPYEHKNSDMVALAGKIEAELAQLDDDDAQVFMEDLGITAAARDRVIASSYTLLGLMSFLTAGPDEVRAWTIRRNTPAVEAAGAIHSDIQRGFIRAEIVAYDDLIRAGGMPEAKKQGTVRMEGKTYIVKDGDVCHFLFNV</sequence>
<dbReference type="Pfam" id="PF06071">
    <property type="entry name" value="YchF-GTPase_C"/>
    <property type="match status" value="1"/>
</dbReference>
<evidence type="ECO:0000313" key="5">
    <source>
        <dbReference type="Proteomes" id="UP000050509"/>
    </source>
</evidence>
<dbReference type="SUPFAM" id="SSF52540">
    <property type="entry name" value="P-loop containing nucleoside triphosphate hydrolases"/>
    <property type="match status" value="1"/>
</dbReference>
<dbReference type="PANTHER" id="PTHR23305">
    <property type="entry name" value="OBG GTPASE FAMILY"/>
    <property type="match status" value="1"/>
</dbReference>
<dbReference type="Gene3D" id="3.40.50.300">
    <property type="entry name" value="P-loop containing nucleotide triphosphate hydrolases"/>
    <property type="match status" value="1"/>
</dbReference>
<accession>A0A0P9CVH3</accession>
<dbReference type="GO" id="GO:0016887">
    <property type="term" value="F:ATP hydrolysis activity"/>
    <property type="evidence" value="ECO:0007669"/>
    <property type="project" value="TreeGrafter"/>
</dbReference>
<dbReference type="GO" id="GO:0005524">
    <property type="term" value="F:ATP binding"/>
    <property type="evidence" value="ECO:0007669"/>
    <property type="project" value="UniProtKB-KW"/>
</dbReference>
<comment type="caution">
    <text evidence="4">The sequence shown here is derived from an EMBL/GenBank/DDBJ whole genome shotgun (WGS) entry which is preliminary data.</text>
</comment>
<keyword evidence="1" id="KW-0547">Nucleotide-binding</keyword>
<name>A0A0P9CVH3_9CHLR</name>
<dbReference type="EMBL" id="LJCR01001835">
    <property type="protein sequence ID" value="KPV49652.1"/>
    <property type="molecule type" value="Genomic_DNA"/>
</dbReference>
<dbReference type="GO" id="GO:0005737">
    <property type="term" value="C:cytoplasm"/>
    <property type="evidence" value="ECO:0007669"/>
    <property type="project" value="TreeGrafter"/>
</dbReference>